<reference evidence="3" key="1">
    <citation type="submission" date="2009-05" db="EMBL/GenBank/DDBJ databases">
        <title>The genome sequence of Ajellomyces capsulatus strain H143.</title>
        <authorList>
            <person name="Champion M."/>
            <person name="Cuomo C.A."/>
            <person name="Ma L.-J."/>
            <person name="Henn M.R."/>
            <person name="Sil A."/>
            <person name="Goldman B."/>
            <person name="Young S.K."/>
            <person name="Kodira C.D."/>
            <person name="Zeng Q."/>
            <person name="Koehrsen M."/>
            <person name="Alvarado L."/>
            <person name="Berlin A.M."/>
            <person name="Borenstein D."/>
            <person name="Chen Z."/>
            <person name="Engels R."/>
            <person name="Freedman E."/>
            <person name="Gellesch M."/>
            <person name="Goldberg J."/>
            <person name="Griggs A."/>
            <person name="Gujja S."/>
            <person name="Heiman D.I."/>
            <person name="Hepburn T.A."/>
            <person name="Howarth C."/>
            <person name="Jen D."/>
            <person name="Larson L."/>
            <person name="Lewis B."/>
            <person name="Mehta T."/>
            <person name="Park D."/>
            <person name="Pearson M."/>
            <person name="Roberts A."/>
            <person name="Saif S."/>
            <person name="Shea T.D."/>
            <person name="Shenoy N."/>
            <person name="Sisk P."/>
            <person name="Stolte C."/>
            <person name="Sykes S."/>
            <person name="Walk T."/>
            <person name="White J."/>
            <person name="Yandava C."/>
            <person name="Klein B."/>
            <person name="McEwen J.G."/>
            <person name="Puccia R."/>
            <person name="Goldman G.H."/>
            <person name="Felipe M.S."/>
            <person name="Nino-Vega G."/>
            <person name="San-Blas G."/>
            <person name="Taylor J.W."/>
            <person name="Mendoza L."/>
            <person name="Galagan J.E."/>
            <person name="Nusbaum C."/>
            <person name="Birren B.W."/>
        </authorList>
    </citation>
    <scope>NUCLEOTIDE SEQUENCE [LARGE SCALE GENOMIC DNA]</scope>
    <source>
        <strain evidence="3">H143</strain>
    </source>
</reference>
<evidence type="ECO:0000313" key="3">
    <source>
        <dbReference type="Proteomes" id="UP000002624"/>
    </source>
</evidence>
<gene>
    <name evidence="2" type="ORF">HCDG_04373</name>
</gene>
<dbReference type="HOGENOM" id="CLU_2222484_0_0_1"/>
<feature type="region of interest" description="Disordered" evidence="1">
    <location>
        <begin position="1"/>
        <end position="30"/>
    </location>
</feature>
<feature type="compositionally biased region" description="Polar residues" evidence="1">
    <location>
        <begin position="1"/>
        <end position="11"/>
    </location>
</feature>
<evidence type="ECO:0000256" key="1">
    <source>
        <dbReference type="SAM" id="MobiDB-lite"/>
    </source>
</evidence>
<protein>
    <submittedName>
        <fullName evidence="2">Uncharacterized protein</fullName>
    </submittedName>
</protein>
<evidence type="ECO:0000313" key="2">
    <source>
        <dbReference type="EMBL" id="EER41726.1"/>
    </source>
</evidence>
<proteinExistence type="predicted"/>
<name>C6HDU2_AJECH</name>
<dbReference type="Proteomes" id="UP000002624">
    <property type="component" value="Unassembled WGS sequence"/>
</dbReference>
<dbReference type="EMBL" id="GG692423">
    <property type="protein sequence ID" value="EER41726.1"/>
    <property type="molecule type" value="Genomic_DNA"/>
</dbReference>
<sequence length="106" mass="12029">MDSFQNRSAGSLQPERKKSHRVTVKKTNKTDTVTRRKFFQMFQRGGKTGGGPGIVRNTISYGERERASDRAPFFLLKTAVVDDSRPGRWREGDGLTEKNIIINVSR</sequence>
<organism evidence="2 3">
    <name type="scientific">Ajellomyces capsulatus (strain H143)</name>
    <name type="common">Darling's disease fungus</name>
    <name type="synonym">Histoplasma capsulatum</name>
    <dbReference type="NCBI Taxonomy" id="544712"/>
    <lineage>
        <taxon>Eukaryota</taxon>
        <taxon>Fungi</taxon>
        <taxon>Dikarya</taxon>
        <taxon>Ascomycota</taxon>
        <taxon>Pezizomycotina</taxon>
        <taxon>Eurotiomycetes</taxon>
        <taxon>Eurotiomycetidae</taxon>
        <taxon>Onygenales</taxon>
        <taxon>Ajellomycetaceae</taxon>
        <taxon>Histoplasma</taxon>
    </lineage>
</organism>
<dbReference type="AlphaFoldDB" id="C6HDU2"/>
<feature type="compositionally biased region" description="Basic residues" evidence="1">
    <location>
        <begin position="17"/>
        <end position="27"/>
    </location>
</feature>
<dbReference type="VEuPathDB" id="FungiDB:HCDG_04373"/>
<accession>C6HDU2</accession>